<dbReference type="InterPro" id="IPR011598">
    <property type="entry name" value="bHLH_dom"/>
</dbReference>
<feature type="compositionally biased region" description="Polar residues" evidence="8">
    <location>
        <begin position="12"/>
        <end position="23"/>
    </location>
</feature>
<keyword evidence="5" id="KW-0539">Nucleus</keyword>
<keyword evidence="10" id="KW-1185">Reference proteome</keyword>
<keyword evidence="2" id="KW-0805">Transcription regulation</keyword>
<keyword evidence="3" id="KW-0238">DNA-binding</keyword>
<evidence type="ECO:0000313" key="10">
    <source>
        <dbReference type="Proteomes" id="UP000515129"/>
    </source>
</evidence>
<reference evidence="11" key="1">
    <citation type="submission" date="2025-08" db="UniProtKB">
        <authorList>
            <consortium name="RefSeq"/>
        </authorList>
    </citation>
    <scope>IDENTIFICATION</scope>
    <source>
        <strain evidence="11">Wakin</strain>
        <tissue evidence="11">Muscle</tissue>
    </source>
</reference>
<comment type="subcellular location">
    <subcellularLocation>
        <location evidence="1">Nucleus</location>
    </subcellularLocation>
</comment>
<accession>A0A6P6M7P8</accession>
<evidence type="ECO:0000256" key="5">
    <source>
        <dbReference type="ARBA" id="ARBA00023242"/>
    </source>
</evidence>
<protein>
    <recommendedName>
        <fullName evidence="6">Transcription factor E2-alpha</fullName>
    </recommendedName>
    <alternativeName>
        <fullName evidence="7">Transcription factor 3</fullName>
    </alternativeName>
</protein>
<evidence type="ECO:0000313" key="11">
    <source>
        <dbReference type="RefSeq" id="XP_026092282.1"/>
    </source>
</evidence>
<dbReference type="PANTHER" id="PTHR11793">
    <property type="entry name" value="BASIC HELIX-LOOP-HELIX TRANSCRIPTION FACTOR"/>
    <property type="match status" value="1"/>
</dbReference>
<sequence length="594" mass="63172">MEERSSPWAAGEQNSPSFNQNYGEGSHYNEHDGLSSPFLGTGVSGKNERGPYSSFGGQPGFLPSDIAMPSSDAMSPSGLKPGSQFYQSYPSNPRRRPSDGSMEPQPKKIRKPPGLPSSVYAATSGDDYIRDGAAYPGSKPGSVYPGSFYMQEGLHSSSDPWAPSGSIGQSGYTAMMGNSPHISQAGTFSAINPQDRMNYPLHGADVNGFHSGSAAYSHTSAMNGSDSILASRGSVTSSSGDEIGKALASIYPSDHNSNNFSTPSTPVGSPQGIAAGAAQWPRASGQAALSPNYEGGLHALQNKMEDRLEEAIHVLRSHAVGQSPGIPRAHADVHGLLGAVSTSSGSIGGLPQAYSNPGLPLSNRHPAMAGSHQDDRACLPPSSTLLQSTHASDTPQPGGAPEGFSSLPGGLAPATHPSNKSDIKSEDKEDDENSSVADKSEEEKKESKPSRTRTRKEVFTHQVLSGLSDQGEDLDNEDDEDLPPELKVEREKERRVANNARERLRVRDINEAFKELGRMCQLHLSNDKPQTKLLILHQAVNVILNLEQQVRERNLNPKAACLKRREEEKVSGVVGDTQMQLSGPHPGLGGDGRM</sequence>
<evidence type="ECO:0000256" key="6">
    <source>
        <dbReference type="ARBA" id="ARBA00041064"/>
    </source>
</evidence>
<dbReference type="OrthoDB" id="10034090at2759"/>
<dbReference type="InterPro" id="IPR036638">
    <property type="entry name" value="HLH_DNA-bd_sf"/>
</dbReference>
<dbReference type="PANTHER" id="PTHR11793:SF7">
    <property type="entry name" value="TRANSCRIPTION FACTOR E2-ALPHA"/>
    <property type="match status" value="1"/>
</dbReference>
<dbReference type="Gene3D" id="4.10.280.10">
    <property type="entry name" value="Helix-loop-helix DNA-binding domain"/>
    <property type="match status" value="1"/>
</dbReference>
<proteinExistence type="predicted"/>
<dbReference type="GO" id="GO:0005634">
    <property type="term" value="C:nucleus"/>
    <property type="evidence" value="ECO:0007669"/>
    <property type="project" value="UniProtKB-SubCell"/>
</dbReference>
<feature type="compositionally biased region" description="Acidic residues" evidence="8">
    <location>
        <begin position="470"/>
        <end position="483"/>
    </location>
</feature>
<evidence type="ECO:0000256" key="4">
    <source>
        <dbReference type="ARBA" id="ARBA00023163"/>
    </source>
</evidence>
<dbReference type="InterPro" id="IPR051098">
    <property type="entry name" value="NeuroDiff_E-box_TFs"/>
</dbReference>
<dbReference type="CDD" id="cd18945">
    <property type="entry name" value="bHLH_E-protein_TCF4_E2-2"/>
    <property type="match status" value="1"/>
</dbReference>
<feature type="compositionally biased region" description="Basic and acidic residues" evidence="8">
    <location>
        <begin position="438"/>
        <end position="459"/>
    </location>
</feature>
<dbReference type="FunFam" id="4.10.280.10:FF:000001">
    <property type="entry name" value="Putative transcription factor 12"/>
    <property type="match status" value="1"/>
</dbReference>
<evidence type="ECO:0000256" key="8">
    <source>
        <dbReference type="SAM" id="MobiDB-lite"/>
    </source>
</evidence>
<name>A0A6P6M7P8_CARAU</name>
<gene>
    <name evidence="11" type="primary">LOC113065228</name>
</gene>
<evidence type="ECO:0000259" key="9">
    <source>
        <dbReference type="PROSITE" id="PS50888"/>
    </source>
</evidence>
<evidence type="ECO:0000256" key="3">
    <source>
        <dbReference type="ARBA" id="ARBA00023125"/>
    </source>
</evidence>
<dbReference type="GO" id="GO:0046983">
    <property type="term" value="F:protein dimerization activity"/>
    <property type="evidence" value="ECO:0007669"/>
    <property type="project" value="InterPro"/>
</dbReference>
<evidence type="ECO:0000256" key="2">
    <source>
        <dbReference type="ARBA" id="ARBA00023015"/>
    </source>
</evidence>
<feature type="region of interest" description="Disordered" evidence="8">
    <location>
        <begin position="1"/>
        <end position="123"/>
    </location>
</feature>
<organism evidence="10 11">
    <name type="scientific">Carassius auratus</name>
    <name type="common">Goldfish</name>
    <dbReference type="NCBI Taxonomy" id="7957"/>
    <lineage>
        <taxon>Eukaryota</taxon>
        <taxon>Metazoa</taxon>
        <taxon>Chordata</taxon>
        <taxon>Craniata</taxon>
        <taxon>Vertebrata</taxon>
        <taxon>Euteleostomi</taxon>
        <taxon>Actinopterygii</taxon>
        <taxon>Neopterygii</taxon>
        <taxon>Teleostei</taxon>
        <taxon>Ostariophysi</taxon>
        <taxon>Cypriniformes</taxon>
        <taxon>Cyprinidae</taxon>
        <taxon>Cyprininae</taxon>
        <taxon>Carassius</taxon>
    </lineage>
</organism>
<dbReference type="Pfam" id="PF00010">
    <property type="entry name" value="HLH"/>
    <property type="match status" value="1"/>
</dbReference>
<dbReference type="GeneID" id="113065228"/>
<evidence type="ECO:0000256" key="1">
    <source>
        <dbReference type="ARBA" id="ARBA00004123"/>
    </source>
</evidence>
<feature type="region of interest" description="Disordered" evidence="8">
    <location>
        <begin position="342"/>
        <end position="485"/>
    </location>
</feature>
<evidence type="ECO:0000256" key="7">
    <source>
        <dbReference type="ARBA" id="ARBA00041234"/>
    </source>
</evidence>
<keyword evidence="4" id="KW-0804">Transcription</keyword>
<dbReference type="PROSITE" id="PS50888">
    <property type="entry name" value="BHLH"/>
    <property type="match status" value="1"/>
</dbReference>
<dbReference type="GO" id="GO:0000785">
    <property type="term" value="C:chromatin"/>
    <property type="evidence" value="ECO:0007669"/>
    <property type="project" value="TreeGrafter"/>
</dbReference>
<dbReference type="SUPFAM" id="SSF47459">
    <property type="entry name" value="HLH, helix-loop-helix DNA-binding domain"/>
    <property type="match status" value="1"/>
</dbReference>
<dbReference type="GO" id="GO:0000981">
    <property type="term" value="F:DNA-binding transcription factor activity, RNA polymerase II-specific"/>
    <property type="evidence" value="ECO:0007669"/>
    <property type="project" value="TreeGrafter"/>
</dbReference>
<dbReference type="RefSeq" id="XP_026092282.1">
    <property type="nucleotide sequence ID" value="XM_026236497.1"/>
</dbReference>
<dbReference type="GO" id="GO:0005667">
    <property type="term" value="C:transcription regulator complex"/>
    <property type="evidence" value="ECO:0007669"/>
    <property type="project" value="TreeGrafter"/>
</dbReference>
<dbReference type="SMART" id="SM00353">
    <property type="entry name" value="HLH"/>
    <property type="match status" value="1"/>
</dbReference>
<feature type="compositionally biased region" description="Polar residues" evidence="8">
    <location>
        <begin position="381"/>
        <end position="395"/>
    </location>
</feature>
<dbReference type="GO" id="GO:0000978">
    <property type="term" value="F:RNA polymerase II cis-regulatory region sequence-specific DNA binding"/>
    <property type="evidence" value="ECO:0007669"/>
    <property type="project" value="TreeGrafter"/>
</dbReference>
<dbReference type="AlphaFoldDB" id="A0A6P6M7P8"/>
<feature type="domain" description="BHLH" evidence="9">
    <location>
        <begin position="493"/>
        <end position="546"/>
    </location>
</feature>
<dbReference type="KEGG" id="caua:113065228"/>
<dbReference type="Proteomes" id="UP000515129">
    <property type="component" value="Chromosome 47"/>
</dbReference>